<dbReference type="GeneID" id="25265243"/>
<feature type="domain" description="Peptidase S9 prolyl oligopeptidase catalytic" evidence="4">
    <location>
        <begin position="581"/>
        <end position="792"/>
    </location>
</feature>
<dbReference type="PANTHER" id="PTHR42776:SF4">
    <property type="entry name" value="ACYLAMINO-ACID-RELEASING ENZYME"/>
    <property type="match status" value="1"/>
</dbReference>
<dbReference type="InterPro" id="IPR029058">
    <property type="entry name" value="AB_hydrolase_fold"/>
</dbReference>
<evidence type="ECO:0000313" key="5">
    <source>
        <dbReference type="EMBL" id="KDN38567.1"/>
    </source>
</evidence>
<reference evidence="5 6" key="1">
    <citation type="submission" date="2014-05" db="EMBL/GenBank/DDBJ databases">
        <title>Draft genome sequence of a rare smut relative, Tilletiaria anomala UBC 951.</title>
        <authorList>
            <consortium name="DOE Joint Genome Institute"/>
            <person name="Toome M."/>
            <person name="Kuo A."/>
            <person name="Henrissat B."/>
            <person name="Lipzen A."/>
            <person name="Tritt A."/>
            <person name="Yoshinaga Y."/>
            <person name="Zane M."/>
            <person name="Barry K."/>
            <person name="Grigoriev I.V."/>
            <person name="Spatafora J.W."/>
            <person name="Aimea M.C."/>
        </authorList>
    </citation>
    <scope>NUCLEOTIDE SEQUENCE [LARGE SCALE GENOMIC DNA]</scope>
    <source>
        <strain evidence="5 6">UBC 951</strain>
    </source>
</reference>
<accession>A0A066V9Z0</accession>
<gene>
    <name evidence="5" type="ORF">K437DRAFT_259355</name>
</gene>
<dbReference type="OrthoDB" id="43744at2759"/>
<keyword evidence="6" id="KW-1185">Reference proteome</keyword>
<sequence>MDKPDPRSAALRVYELLAGIPSVSSSSFTPNQNVGTDASQNIGSCLNLKLKTRHFGLEDDLISRLAVPIVYDAASKKITVHRAAFDNTTPVSAKTDTIVSEKVCRETNIKILLREVNDDRKQDGKKRTVELWKGGNLLCSDNVTDVHGAFINDDMFGSLDINGLSRIALYSAEARNPHQDEDDKGCKYEYVPSLGEKSSSNVRPSVFVFTWDRSEEVLEDLPWVNIRGKCIGSLSDCLDPEFQSILFAHAEILPPILGETSPQCLATGYKSLPNGGQRLGIIYCTNRPSDCYSFSLRFASEDKACDSKKKDKSRKLRWATSSPCKRLSPLAGPLGEVLSWRKPRSIRLSMRRQITMLLGTPQGGPHGNATYLRCIVRTVDSVEERRSNPEIRTRDALVTKLADPSPQEFFPWRDITNPWVIPRGSDRESSATFLLNGVRESLATVDAIGIEGVGHDIAERRSEAHGYEIIATDGRGLVVAQASTPNRVPTITVFPFFNAELAKAIDQDGELVYDAAKHSQASILHKYLSKDLFSEIVTAEASGAKSIVLGHAKARRSRPGLKPPTILMPHGGPHGVTPYTFNAGHATLALLGYQIVMPNYTGSIGNSRAFVERLVGRCGELDIADCLEALRLAGVAEADPVYVMGGSHGGFISAHLIGQYPGRFLAAAMRNPVTDIASMVATTDIPDWSYEELGLRFDFEHPPLYLSVPNFRAMRDASPIQHIKRVEARVLLLAGLSDRRVPPQQSMLYYHALKALGKDVDMYTFASADHALDTLESQLWGFERTFVHFDKTAKEQRQVWSLLRKWEGST</sequence>
<dbReference type="GO" id="GO:0006508">
    <property type="term" value="P:proteolysis"/>
    <property type="evidence" value="ECO:0007669"/>
    <property type="project" value="InterPro"/>
</dbReference>
<proteinExistence type="inferred from homology"/>
<dbReference type="Pfam" id="PF00326">
    <property type="entry name" value="Peptidase_S9"/>
    <property type="match status" value="1"/>
</dbReference>
<evidence type="ECO:0000313" key="6">
    <source>
        <dbReference type="Proteomes" id="UP000027361"/>
    </source>
</evidence>
<dbReference type="HOGENOM" id="CLU_014230_1_0_1"/>
<keyword evidence="2 5" id="KW-0378">Hydrolase</keyword>
<dbReference type="InterPro" id="IPR001375">
    <property type="entry name" value="Peptidase_S9_cat"/>
</dbReference>
<evidence type="ECO:0000259" key="4">
    <source>
        <dbReference type="Pfam" id="PF00326"/>
    </source>
</evidence>
<dbReference type="EMBL" id="JMSN01000116">
    <property type="protein sequence ID" value="KDN38567.1"/>
    <property type="molecule type" value="Genomic_DNA"/>
</dbReference>
<dbReference type="STRING" id="1037660.A0A066V9Z0"/>
<dbReference type="RefSeq" id="XP_013240760.1">
    <property type="nucleotide sequence ID" value="XM_013385306.1"/>
</dbReference>
<evidence type="ECO:0000256" key="1">
    <source>
        <dbReference type="ARBA" id="ARBA00010040"/>
    </source>
</evidence>
<dbReference type="GO" id="GO:0004252">
    <property type="term" value="F:serine-type endopeptidase activity"/>
    <property type="evidence" value="ECO:0007669"/>
    <property type="project" value="TreeGrafter"/>
</dbReference>
<evidence type="ECO:0000256" key="2">
    <source>
        <dbReference type="ARBA" id="ARBA00022801"/>
    </source>
</evidence>
<comment type="similarity">
    <text evidence="1">Belongs to the peptidase S9C family.</text>
</comment>
<organism evidence="5 6">
    <name type="scientific">Tilletiaria anomala (strain ATCC 24038 / CBS 436.72 / UBC 951)</name>
    <dbReference type="NCBI Taxonomy" id="1037660"/>
    <lineage>
        <taxon>Eukaryota</taxon>
        <taxon>Fungi</taxon>
        <taxon>Dikarya</taxon>
        <taxon>Basidiomycota</taxon>
        <taxon>Ustilaginomycotina</taxon>
        <taxon>Exobasidiomycetes</taxon>
        <taxon>Georgefischeriales</taxon>
        <taxon>Tilletiariaceae</taxon>
        <taxon>Tilletiaria</taxon>
    </lineage>
</organism>
<dbReference type="Gene3D" id="3.40.50.1820">
    <property type="entry name" value="alpha/beta hydrolase"/>
    <property type="match status" value="1"/>
</dbReference>
<evidence type="ECO:0000256" key="3">
    <source>
        <dbReference type="ARBA" id="ARBA00032829"/>
    </source>
</evidence>
<comment type="caution">
    <text evidence="5">The sequence shown here is derived from an EMBL/GenBank/DDBJ whole genome shotgun (WGS) entry which is preliminary data.</text>
</comment>
<dbReference type="AlphaFoldDB" id="A0A066V9Z0"/>
<name>A0A066V9Z0_TILAU</name>
<dbReference type="SUPFAM" id="SSF53474">
    <property type="entry name" value="alpha/beta-Hydrolases"/>
    <property type="match status" value="1"/>
</dbReference>
<dbReference type="Proteomes" id="UP000027361">
    <property type="component" value="Unassembled WGS sequence"/>
</dbReference>
<dbReference type="InParanoid" id="A0A066V9Z0"/>
<dbReference type="PANTHER" id="PTHR42776">
    <property type="entry name" value="SERINE PEPTIDASE S9 FAMILY MEMBER"/>
    <property type="match status" value="1"/>
</dbReference>
<protein>
    <recommendedName>
        <fullName evidence="3">Dipeptidyl-peptidase V</fullName>
    </recommendedName>
</protein>